<dbReference type="KEGG" id="pseg:D3H65_02235"/>
<dbReference type="InterPro" id="IPR038468">
    <property type="entry name" value="MmpS_C"/>
</dbReference>
<reference evidence="1 2" key="1">
    <citation type="submission" date="2018-09" db="EMBL/GenBank/DDBJ databases">
        <title>Genome sequencing of strain 6GH32-13.</title>
        <authorList>
            <person name="Weon H.-Y."/>
            <person name="Heo J."/>
            <person name="Kwon S.-W."/>
        </authorList>
    </citation>
    <scope>NUCLEOTIDE SEQUENCE [LARGE SCALE GENOMIC DNA]</scope>
    <source>
        <strain evidence="1 2">5GH32-13</strain>
    </source>
</reference>
<keyword evidence="2" id="KW-1185">Reference proteome</keyword>
<organism evidence="1 2">
    <name type="scientific">Paraflavitalea soli</name>
    <dbReference type="NCBI Taxonomy" id="2315862"/>
    <lineage>
        <taxon>Bacteria</taxon>
        <taxon>Pseudomonadati</taxon>
        <taxon>Bacteroidota</taxon>
        <taxon>Chitinophagia</taxon>
        <taxon>Chitinophagales</taxon>
        <taxon>Chitinophagaceae</taxon>
        <taxon>Paraflavitalea</taxon>
    </lineage>
</organism>
<dbReference type="OrthoDB" id="672380at2"/>
<protein>
    <submittedName>
        <fullName evidence="1">Uncharacterized protein</fullName>
    </submittedName>
</protein>
<sequence length="135" mass="14813">MMNLSTTKHPVKIIALLLSASLLFSCKKDKDNDNSSYPKDVTIEYRVTTTTSGLNAADVNYTNETGGMSSIDLAPIPFSKKITKRVNQYEVIGLSVTAIKNGNLKTEILVNDKLVKTETYTSTSVIHGTLAHQFE</sequence>
<evidence type="ECO:0000313" key="1">
    <source>
        <dbReference type="EMBL" id="AXY72858.1"/>
    </source>
</evidence>
<evidence type="ECO:0000313" key="2">
    <source>
        <dbReference type="Proteomes" id="UP000263900"/>
    </source>
</evidence>
<dbReference type="Proteomes" id="UP000263900">
    <property type="component" value="Chromosome"/>
</dbReference>
<gene>
    <name evidence="1" type="ORF">D3H65_02235</name>
</gene>
<accession>A0A3B7MEU0</accession>
<proteinExistence type="predicted"/>
<dbReference type="Gene3D" id="2.60.40.2880">
    <property type="entry name" value="MmpS1-5, C-terminal soluble domain"/>
    <property type="match status" value="1"/>
</dbReference>
<name>A0A3B7MEU0_9BACT</name>
<dbReference type="AlphaFoldDB" id="A0A3B7MEU0"/>
<dbReference type="EMBL" id="CP032157">
    <property type="protein sequence ID" value="AXY72858.1"/>
    <property type="molecule type" value="Genomic_DNA"/>
</dbReference>
<dbReference type="RefSeq" id="WP_119048696.1">
    <property type="nucleotide sequence ID" value="NZ_CP032157.1"/>
</dbReference>